<dbReference type="InterPro" id="IPR018357">
    <property type="entry name" value="Hexapep_transf_CS"/>
</dbReference>
<dbReference type="EMBL" id="JADMKS010000006">
    <property type="protein sequence ID" value="MBF6638148.1"/>
    <property type="molecule type" value="Genomic_DNA"/>
</dbReference>
<keyword evidence="2 5" id="KW-0808">Transferase</keyword>
<proteinExistence type="inferred from homology"/>
<name>A0AA40X3R3_9GAMM</name>
<dbReference type="InterPro" id="IPR001451">
    <property type="entry name" value="Hexapep"/>
</dbReference>
<protein>
    <recommendedName>
        <fullName evidence="5">Acetyltransferase</fullName>
        <ecNumber evidence="5">2.3.1.-</ecNumber>
    </recommendedName>
</protein>
<evidence type="ECO:0000256" key="2">
    <source>
        <dbReference type="ARBA" id="ARBA00022679"/>
    </source>
</evidence>
<dbReference type="CDD" id="cd03357">
    <property type="entry name" value="LbH_MAT_GAT"/>
    <property type="match status" value="1"/>
</dbReference>
<dbReference type="Proteomes" id="UP000705283">
    <property type="component" value="Unassembled WGS sequence"/>
</dbReference>
<sequence>MNKVTGVEDGVLYDANYDSALIEMRKTAKTVCYDYNHTRPGDDEARSALLASLLGQSSESIVIEPPFYCDYGKNIFVGKNFYANHNLVILDGATVTFGDNVFIAPGVGIHTAGHPIDAERRNKGLEFALPVTVGSNVWIGAAVTILPGVTIGDNTVIGAGSVVTRNIPANVVAVGNPCRVLRPITQQDGE</sequence>
<dbReference type="Gene3D" id="2.160.10.10">
    <property type="entry name" value="Hexapeptide repeat proteins"/>
    <property type="match status" value="1"/>
</dbReference>
<evidence type="ECO:0000256" key="4">
    <source>
        <dbReference type="ARBA" id="ARBA00023315"/>
    </source>
</evidence>
<dbReference type="InterPro" id="IPR039369">
    <property type="entry name" value="LacA-like"/>
</dbReference>
<comment type="caution">
    <text evidence="7">The sequence shown here is derived from an EMBL/GenBank/DDBJ whole genome shotgun (WGS) entry which is preliminary data.</text>
</comment>
<dbReference type="AlphaFoldDB" id="A0AA40X3R3"/>
<reference evidence="7" key="2">
    <citation type="submission" date="2022-09" db="EMBL/GenBank/DDBJ databases">
        <title>Rouxiella aceris sp. nov., isolated from tree sap and emended description of the genus Rhouxiella.</title>
        <authorList>
            <person name="Kim I.S."/>
        </authorList>
    </citation>
    <scope>NUCLEOTIDE SEQUENCE</scope>
    <source>
        <strain evidence="7">SAP-2</strain>
    </source>
</reference>
<dbReference type="RefSeq" id="WP_194978366.1">
    <property type="nucleotide sequence ID" value="NZ_JADMKS010000006.1"/>
</dbReference>
<reference evidence="7" key="1">
    <citation type="submission" date="2020-11" db="EMBL/GenBank/DDBJ databases">
        <authorList>
            <person name="Lee S.D."/>
        </authorList>
    </citation>
    <scope>NUCLEOTIDE SEQUENCE</scope>
    <source>
        <strain evidence="7">SAP-2</strain>
    </source>
</reference>
<dbReference type="SUPFAM" id="SSF51161">
    <property type="entry name" value="Trimeric LpxA-like enzymes"/>
    <property type="match status" value="1"/>
</dbReference>
<evidence type="ECO:0000256" key="3">
    <source>
        <dbReference type="ARBA" id="ARBA00022737"/>
    </source>
</evidence>
<dbReference type="PROSITE" id="PS00101">
    <property type="entry name" value="HEXAPEP_TRANSFERASES"/>
    <property type="match status" value="1"/>
</dbReference>
<dbReference type="PANTHER" id="PTHR43017:SF1">
    <property type="entry name" value="ACETYLTRANSFERASE YJL218W-RELATED"/>
    <property type="match status" value="1"/>
</dbReference>
<comment type="similarity">
    <text evidence="1 5">Belongs to the transferase hexapeptide repeat family.</text>
</comment>
<dbReference type="GO" id="GO:0008870">
    <property type="term" value="F:galactoside O-acetyltransferase activity"/>
    <property type="evidence" value="ECO:0007669"/>
    <property type="project" value="TreeGrafter"/>
</dbReference>
<dbReference type="Pfam" id="PF12464">
    <property type="entry name" value="Mac"/>
    <property type="match status" value="1"/>
</dbReference>
<dbReference type="Pfam" id="PF00132">
    <property type="entry name" value="Hexapep"/>
    <property type="match status" value="1"/>
</dbReference>
<gene>
    <name evidence="7" type="ORF">ITX54_15900</name>
</gene>
<evidence type="ECO:0000313" key="8">
    <source>
        <dbReference type="Proteomes" id="UP000705283"/>
    </source>
</evidence>
<evidence type="ECO:0000256" key="5">
    <source>
        <dbReference type="RuleBase" id="RU367021"/>
    </source>
</evidence>
<dbReference type="FunFam" id="2.160.10.10:FF:000008">
    <property type="entry name" value="Maltose O-acetyltransferase"/>
    <property type="match status" value="1"/>
</dbReference>
<evidence type="ECO:0000313" key="7">
    <source>
        <dbReference type="EMBL" id="MBF6638148.1"/>
    </source>
</evidence>
<evidence type="ECO:0000256" key="1">
    <source>
        <dbReference type="ARBA" id="ARBA00007274"/>
    </source>
</evidence>
<dbReference type="InterPro" id="IPR011004">
    <property type="entry name" value="Trimer_LpxA-like_sf"/>
</dbReference>
<dbReference type="PANTHER" id="PTHR43017">
    <property type="entry name" value="GALACTOSIDE O-ACETYLTRANSFERASE"/>
    <property type="match status" value="1"/>
</dbReference>
<organism evidence="7 8">
    <name type="scientific">Rouxiella silvae</name>
    <dbReference type="NCBI Taxonomy" id="1646373"/>
    <lineage>
        <taxon>Bacteria</taxon>
        <taxon>Pseudomonadati</taxon>
        <taxon>Pseudomonadota</taxon>
        <taxon>Gammaproteobacteria</taxon>
        <taxon>Enterobacterales</taxon>
        <taxon>Yersiniaceae</taxon>
        <taxon>Rouxiella</taxon>
    </lineage>
</organism>
<keyword evidence="4 5" id="KW-0012">Acyltransferase</keyword>
<dbReference type="SMART" id="SM01266">
    <property type="entry name" value="Mac"/>
    <property type="match status" value="1"/>
</dbReference>
<evidence type="ECO:0000259" key="6">
    <source>
        <dbReference type="SMART" id="SM01266"/>
    </source>
</evidence>
<dbReference type="EC" id="2.3.1.-" evidence="5"/>
<keyword evidence="3" id="KW-0677">Repeat</keyword>
<accession>A0AA40X3R3</accession>
<dbReference type="InterPro" id="IPR024688">
    <property type="entry name" value="Mac_dom"/>
</dbReference>
<feature type="domain" description="Maltose/galactoside acetyltransferase" evidence="6">
    <location>
        <begin position="7"/>
        <end position="59"/>
    </location>
</feature>